<dbReference type="Pfam" id="PF00359">
    <property type="entry name" value="PTS_EIIA_2"/>
    <property type="match status" value="1"/>
</dbReference>
<evidence type="ECO:0000256" key="2">
    <source>
        <dbReference type="PROSITE-ProRule" id="PRU00703"/>
    </source>
</evidence>
<dbReference type="Gene3D" id="3.40.930.10">
    <property type="entry name" value="Mannitol-specific EII, Chain A"/>
    <property type="match status" value="1"/>
</dbReference>
<name>A0A6J4K483_9BACT</name>
<dbReference type="SUPFAM" id="SSF54631">
    <property type="entry name" value="CBS-domain pair"/>
    <property type="match status" value="1"/>
</dbReference>
<evidence type="ECO:0008006" key="6">
    <source>
        <dbReference type="Google" id="ProtNLM"/>
    </source>
</evidence>
<dbReference type="InterPro" id="IPR016152">
    <property type="entry name" value="PTrfase/Anion_transptr"/>
</dbReference>
<feature type="domain" description="CBS" evidence="4">
    <location>
        <begin position="164"/>
        <end position="224"/>
    </location>
</feature>
<dbReference type="InterPro" id="IPR000644">
    <property type="entry name" value="CBS_dom"/>
</dbReference>
<evidence type="ECO:0000259" key="3">
    <source>
        <dbReference type="PROSITE" id="PS51094"/>
    </source>
</evidence>
<proteinExistence type="predicted"/>
<accession>A0A6J4K483</accession>
<dbReference type="InterPro" id="IPR002178">
    <property type="entry name" value="PTS_EIIA_type-2_dom"/>
</dbReference>
<dbReference type="InterPro" id="IPR051257">
    <property type="entry name" value="Diverse_CBS-Domain"/>
</dbReference>
<sequence length="301" mass="32869">MRLTEILRPEHVVAPLSAATIPEAVTQLARTLVASGAVPDREKLRKLFTETRVRDLIHVGDRVVMPHLRTDAVEELVVAVGIAPRPLHEAPGDAGAVAQVVVLVLAPLSAAGLYLQTVAALARVLRHDDVVDRLVASRSAAEVLAIPAVREITIQPRLLVRDVMTQRVFRTTPDSPVQEVLEMIAEHKLRAVPVVGENREVLGMVSDRDLLRHFLPGVQRPADANALVWQETRVREVMSRSVICVSEDQALAEVTGMLVSKDIERLPVVHDGQLTGFLTRGDILRKVFGFAAAPVDPDHEG</sequence>
<dbReference type="SUPFAM" id="SSF55804">
    <property type="entry name" value="Phoshotransferase/anion transport protein"/>
    <property type="match status" value="1"/>
</dbReference>
<dbReference type="SMART" id="SM00116">
    <property type="entry name" value="CBS"/>
    <property type="match status" value="2"/>
</dbReference>
<reference evidence="5" key="1">
    <citation type="submission" date="2020-02" db="EMBL/GenBank/DDBJ databases">
        <authorList>
            <person name="Meier V. D."/>
        </authorList>
    </citation>
    <scope>NUCLEOTIDE SEQUENCE</scope>
    <source>
        <strain evidence="5">AVDCRST_MAG89</strain>
    </source>
</reference>
<dbReference type="InterPro" id="IPR046342">
    <property type="entry name" value="CBS_dom_sf"/>
</dbReference>
<dbReference type="PANTHER" id="PTHR43080:SF2">
    <property type="entry name" value="CBS DOMAIN-CONTAINING PROTEIN"/>
    <property type="match status" value="1"/>
</dbReference>
<evidence type="ECO:0000259" key="4">
    <source>
        <dbReference type="PROSITE" id="PS51371"/>
    </source>
</evidence>
<dbReference type="EMBL" id="CADCTV010000022">
    <property type="protein sequence ID" value="CAA9295261.1"/>
    <property type="molecule type" value="Genomic_DNA"/>
</dbReference>
<dbReference type="PANTHER" id="PTHR43080">
    <property type="entry name" value="CBS DOMAIN-CONTAINING PROTEIN CBSX3, MITOCHONDRIAL"/>
    <property type="match status" value="1"/>
</dbReference>
<dbReference type="PROSITE" id="PS51094">
    <property type="entry name" value="PTS_EIIA_TYPE_2"/>
    <property type="match status" value="1"/>
</dbReference>
<evidence type="ECO:0000313" key="5">
    <source>
        <dbReference type="EMBL" id="CAA9295261.1"/>
    </source>
</evidence>
<evidence type="ECO:0000256" key="1">
    <source>
        <dbReference type="ARBA" id="ARBA00023122"/>
    </source>
</evidence>
<feature type="domain" description="PTS EIIA type-2" evidence="3">
    <location>
        <begin position="5"/>
        <end position="150"/>
    </location>
</feature>
<feature type="domain" description="CBS" evidence="4">
    <location>
        <begin position="238"/>
        <end position="295"/>
    </location>
</feature>
<protein>
    <recommendedName>
        <fullName evidence="6">CBS domain-containing protein</fullName>
    </recommendedName>
</protein>
<dbReference type="PROSITE" id="PS51371">
    <property type="entry name" value="CBS"/>
    <property type="match status" value="2"/>
</dbReference>
<keyword evidence="1 2" id="KW-0129">CBS domain</keyword>
<dbReference type="Pfam" id="PF00571">
    <property type="entry name" value="CBS"/>
    <property type="match status" value="2"/>
</dbReference>
<dbReference type="Gene3D" id="3.10.580.10">
    <property type="entry name" value="CBS-domain"/>
    <property type="match status" value="1"/>
</dbReference>
<organism evidence="5">
    <name type="scientific">uncultured Gemmatimonadota bacterium</name>
    <dbReference type="NCBI Taxonomy" id="203437"/>
    <lineage>
        <taxon>Bacteria</taxon>
        <taxon>Pseudomonadati</taxon>
        <taxon>Gemmatimonadota</taxon>
        <taxon>environmental samples</taxon>
    </lineage>
</organism>
<gene>
    <name evidence="5" type="ORF">AVDCRST_MAG89-85</name>
</gene>
<dbReference type="AlphaFoldDB" id="A0A6J4K483"/>